<dbReference type="InterPro" id="IPR051487">
    <property type="entry name" value="Ser/Thr_Proteases_Immune/Dev"/>
</dbReference>
<feature type="chain" id="PRO_5046295265" description="Peptidase S1 domain-containing protein" evidence="4">
    <location>
        <begin position="22"/>
        <end position="420"/>
    </location>
</feature>
<protein>
    <recommendedName>
        <fullName evidence="5">Peptidase S1 domain-containing protein</fullName>
    </recommendedName>
</protein>
<name>A0ABP0GRN8_CLALP</name>
<gene>
    <name evidence="6" type="ORF">CVLEPA_LOCUS26131</name>
</gene>
<proteinExistence type="inferred from homology"/>
<dbReference type="Proteomes" id="UP001642483">
    <property type="component" value="Unassembled WGS sequence"/>
</dbReference>
<dbReference type="SMART" id="SM00020">
    <property type="entry name" value="Tryp_SPc"/>
    <property type="match status" value="1"/>
</dbReference>
<dbReference type="SUPFAM" id="SSF50494">
    <property type="entry name" value="Trypsin-like serine proteases"/>
    <property type="match status" value="1"/>
</dbReference>
<evidence type="ECO:0000256" key="1">
    <source>
        <dbReference type="ARBA" id="ARBA00023157"/>
    </source>
</evidence>
<keyword evidence="3" id="KW-0812">Transmembrane</keyword>
<evidence type="ECO:0000259" key="5">
    <source>
        <dbReference type="PROSITE" id="PS50240"/>
    </source>
</evidence>
<evidence type="ECO:0000313" key="6">
    <source>
        <dbReference type="EMBL" id="CAK8692895.1"/>
    </source>
</evidence>
<keyword evidence="7" id="KW-1185">Reference proteome</keyword>
<dbReference type="InterPro" id="IPR001314">
    <property type="entry name" value="Peptidase_S1A"/>
</dbReference>
<feature type="domain" description="Peptidase S1" evidence="5">
    <location>
        <begin position="168"/>
        <end position="410"/>
    </location>
</feature>
<dbReference type="InterPro" id="IPR043504">
    <property type="entry name" value="Peptidase_S1_PA_chymotrypsin"/>
</dbReference>
<keyword evidence="3" id="KW-0472">Membrane</keyword>
<dbReference type="InterPro" id="IPR009003">
    <property type="entry name" value="Peptidase_S1_PA"/>
</dbReference>
<evidence type="ECO:0000256" key="4">
    <source>
        <dbReference type="SAM" id="SignalP"/>
    </source>
</evidence>
<comment type="similarity">
    <text evidence="2">Belongs to the peptidase S1 family. CLIP subfamily.</text>
</comment>
<evidence type="ECO:0000256" key="3">
    <source>
        <dbReference type="SAM" id="Phobius"/>
    </source>
</evidence>
<dbReference type="PANTHER" id="PTHR24256">
    <property type="entry name" value="TRYPTASE-RELATED"/>
    <property type="match status" value="1"/>
</dbReference>
<dbReference type="EMBL" id="CAWYQH010000130">
    <property type="protein sequence ID" value="CAK8692895.1"/>
    <property type="molecule type" value="Genomic_DNA"/>
</dbReference>
<keyword evidence="1" id="KW-1015">Disulfide bond</keyword>
<organism evidence="6 7">
    <name type="scientific">Clavelina lepadiformis</name>
    <name type="common">Light-bulb sea squirt</name>
    <name type="synonym">Ascidia lepadiformis</name>
    <dbReference type="NCBI Taxonomy" id="159417"/>
    <lineage>
        <taxon>Eukaryota</taxon>
        <taxon>Metazoa</taxon>
        <taxon>Chordata</taxon>
        <taxon>Tunicata</taxon>
        <taxon>Ascidiacea</taxon>
        <taxon>Aplousobranchia</taxon>
        <taxon>Clavelinidae</taxon>
        <taxon>Clavelina</taxon>
    </lineage>
</organism>
<accession>A0ABP0GRN8</accession>
<reference evidence="6 7" key="1">
    <citation type="submission" date="2024-02" db="EMBL/GenBank/DDBJ databases">
        <authorList>
            <person name="Daric V."/>
            <person name="Darras S."/>
        </authorList>
    </citation>
    <scope>NUCLEOTIDE SEQUENCE [LARGE SCALE GENOMIC DNA]</scope>
</reference>
<dbReference type="InterPro" id="IPR001254">
    <property type="entry name" value="Trypsin_dom"/>
</dbReference>
<feature type="signal peptide" evidence="4">
    <location>
        <begin position="1"/>
        <end position="21"/>
    </location>
</feature>
<feature type="transmembrane region" description="Helical" evidence="3">
    <location>
        <begin position="61"/>
        <end position="85"/>
    </location>
</feature>
<dbReference type="Gene3D" id="2.40.10.10">
    <property type="entry name" value="Trypsin-like serine proteases"/>
    <property type="match status" value="1"/>
</dbReference>
<comment type="caution">
    <text evidence="6">The sequence shown here is derived from an EMBL/GenBank/DDBJ whole genome shotgun (WGS) entry which is preliminary data.</text>
</comment>
<sequence length="420" mass="46717">MPKRCLFGYFLVSFISLPVNPSRLPLGNNEFKPAGSCTSSATSQTSRTKKKQCFSYETKSLVAAAFVGIAFAAVCFTAVFVGPCIRRSTHSRRRPRIFNFSQDAYASYDNETRSRPYGFAGGVKHFIFGDLPTMNESRLTEPNSSEALYLQYECGKSSKIFDSGTNFTLGLYEPAQSSAFPWLVRIVAKQNTTADDGNASWNEVGICGAVLIRPLWVMTARHCYEDDGFRRTVVAYGPDGHVSRSTEHDRLIGYPGYDDVFNQHDVLLIKLKDRLALTEMPLCLPNLNVIPETGRICMYAGWSGGDVDSSAFMEMWVEIEDPTKCQSRYCGLKYDVNNNICDRKISTDTPNATSGEICHGLSGSPLMCHEHGRWVSYGILNWSGPNCDLTAGRGYALLSTRMSWICDQVEVPDWPPCKAL</sequence>
<evidence type="ECO:0000313" key="7">
    <source>
        <dbReference type="Proteomes" id="UP001642483"/>
    </source>
</evidence>
<dbReference type="PROSITE" id="PS50240">
    <property type="entry name" value="TRYPSIN_DOM"/>
    <property type="match status" value="1"/>
</dbReference>
<evidence type="ECO:0000256" key="2">
    <source>
        <dbReference type="ARBA" id="ARBA00024195"/>
    </source>
</evidence>
<keyword evidence="3" id="KW-1133">Transmembrane helix</keyword>
<dbReference type="Pfam" id="PF00089">
    <property type="entry name" value="Trypsin"/>
    <property type="match status" value="1"/>
</dbReference>
<dbReference type="PRINTS" id="PR00722">
    <property type="entry name" value="CHYMOTRYPSIN"/>
</dbReference>
<keyword evidence="4" id="KW-0732">Signal</keyword>